<comment type="caution">
    <text evidence="3">The sequence shown here is derived from an EMBL/GenBank/DDBJ whole genome shotgun (WGS) entry which is preliminary data.</text>
</comment>
<keyword evidence="4" id="KW-1185">Reference proteome</keyword>
<feature type="region of interest" description="Disordered" evidence="1">
    <location>
        <begin position="50"/>
        <end position="73"/>
    </location>
</feature>
<feature type="region of interest" description="Disordered" evidence="1">
    <location>
        <begin position="120"/>
        <end position="206"/>
    </location>
</feature>
<gene>
    <name evidence="3" type="ORF">BDW59DRAFT_144091</name>
</gene>
<dbReference type="Proteomes" id="UP001610335">
    <property type="component" value="Unassembled WGS sequence"/>
</dbReference>
<name>A0ABR4IIP2_9EURO</name>
<keyword evidence="2" id="KW-1133">Transmembrane helix</keyword>
<reference evidence="3 4" key="1">
    <citation type="submission" date="2024-07" db="EMBL/GenBank/DDBJ databases">
        <title>Section-level genome sequencing and comparative genomics of Aspergillus sections Usti and Cavernicolus.</title>
        <authorList>
            <consortium name="Lawrence Berkeley National Laboratory"/>
            <person name="Nybo J.L."/>
            <person name="Vesth T.C."/>
            <person name="Theobald S."/>
            <person name="Frisvad J.C."/>
            <person name="Larsen T.O."/>
            <person name="Kjaerboelling I."/>
            <person name="Rothschild-Mancinelli K."/>
            <person name="Lyhne E.K."/>
            <person name="Kogle M.E."/>
            <person name="Barry K."/>
            <person name="Clum A."/>
            <person name="Na H."/>
            <person name="Ledsgaard L."/>
            <person name="Lin J."/>
            <person name="Lipzen A."/>
            <person name="Kuo A."/>
            <person name="Riley R."/>
            <person name="Mondo S."/>
            <person name="LaButti K."/>
            <person name="Haridas S."/>
            <person name="Pangalinan J."/>
            <person name="Salamov A.A."/>
            <person name="Simmons B.A."/>
            <person name="Magnuson J.K."/>
            <person name="Chen J."/>
            <person name="Drula E."/>
            <person name="Henrissat B."/>
            <person name="Wiebenga A."/>
            <person name="Lubbers R.J."/>
            <person name="Gomes A.C."/>
            <person name="Makela M.R."/>
            <person name="Stajich J."/>
            <person name="Grigoriev I.V."/>
            <person name="Mortensen U.H."/>
            <person name="De vries R.P."/>
            <person name="Baker S.E."/>
            <person name="Andersen M.R."/>
        </authorList>
    </citation>
    <scope>NUCLEOTIDE SEQUENCE [LARGE SCALE GENOMIC DNA]</scope>
    <source>
        <strain evidence="3 4">CBS 600.67</strain>
    </source>
</reference>
<protein>
    <submittedName>
        <fullName evidence="3">Uncharacterized protein</fullName>
    </submittedName>
</protein>
<feature type="compositionally biased region" description="Polar residues" evidence="1">
    <location>
        <begin position="156"/>
        <end position="176"/>
    </location>
</feature>
<organism evidence="3 4">
    <name type="scientific">Aspergillus cavernicola</name>
    <dbReference type="NCBI Taxonomy" id="176166"/>
    <lineage>
        <taxon>Eukaryota</taxon>
        <taxon>Fungi</taxon>
        <taxon>Dikarya</taxon>
        <taxon>Ascomycota</taxon>
        <taxon>Pezizomycotina</taxon>
        <taxon>Eurotiomycetes</taxon>
        <taxon>Eurotiomycetidae</taxon>
        <taxon>Eurotiales</taxon>
        <taxon>Aspergillaceae</taxon>
        <taxon>Aspergillus</taxon>
        <taxon>Aspergillus subgen. Nidulantes</taxon>
    </lineage>
</organism>
<feature type="transmembrane region" description="Helical" evidence="2">
    <location>
        <begin position="15"/>
        <end position="36"/>
    </location>
</feature>
<keyword evidence="2" id="KW-0472">Membrane</keyword>
<evidence type="ECO:0000313" key="3">
    <source>
        <dbReference type="EMBL" id="KAL2827628.1"/>
    </source>
</evidence>
<feature type="compositionally biased region" description="Polar residues" evidence="1">
    <location>
        <begin position="188"/>
        <end position="202"/>
    </location>
</feature>
<proteinExistence type="predicted"/>
<evidence type="ECO:0000256" key="2">
    <source>
        <dbReference type="SAM" id="Phobius"/>
    </source>
</evidence>
<keyword evidence="2" id="KW-0812">Transmembrane</keyword>
<dbReference type="EMBL" id="JBFXLS010000024">
    <property type="protein sequence ID" value="KAL2827628.1"/>
    <property type="molecule type" value="Genomic_DNA"/>
</dbReference>
<feature type="compositionally biased region" description="Polar residues" evidence="1">
    <location>
        <begin position="62"/>
        <end position="72"/>
    </location>
</feature>
<accession>A0ABR4IIP2</accession>
<sequence>MRCGHDLSTISRDPWVLRFGIVYSAICITCICVFAWRIRRGQRRRYMLLGGQMDPPSEKSGGEQSSGTTSAEISYDRAPLPSACDILQPLSHSSPLPPSGYLAAVLGQERRNMMEQAYQQTYQQENRSIQSTSSPSSPDNSPSVASRTNRRHRSPPSGTESSPTQADNSSQATPPQTERGAGTDDQGHSSSPDSGENQSIQKRNQRVEILHDVDEEGVRTWRRWVVEYS</sequence>
<feature type="compositionally biased region" description="Low complexity" evidence="1">
    <location>
        <begin position="128"/>
        <end position="146"/>
    </location>
</feature>
<evidence type="ECO:0000313" key="4">
    <source>
        <dbReference type="Proteomes" id="UP001610335"/>
    </source>
</evidence>
<evidence type="ECO:0000256" key="1">
    <source>
        <dbReference type="SAM" id="MobiDB-lite"/>
    </source>
</evidence>